<sequence>MNERAKNKILLVLFLLLALIIYMVVTLTTPAAENERRLTDTIISQPAGEVVSLNKLTDFEWDKVYTFAPYTSKKKICDTIGVNVNDCKIALETVGESMVQMIFTKDGEIVCVLLGYPDKLGYSFDFGEATYDYLVFTSSEDPQFRIERPYTNYLLLRYMSADNS</sequence>
<gene>
    <name evidence="1" type="ORF">ASU35_10510</name>
</gene>
<dbReference type="Proteomes" id="UP000054874">
    <property type="component" value="Unassembled WGS sequence"/>
</dbReference>
<dbReference type="OrthoDB" id="6443639at2"/>
<dbReference type="EMBL" id="LNAM01000154">
    <property type="protein sequence ID" value="KSV58981.1"/>
    <property type="molecule type" value="Genomic_DNA"/>
</dbReference>
<organism evidence="1 2">
    <name type="scientific">Acetivibrio ethanolgignens</name>
    <dbReference type="NCBI Taxonomy" id="290052"/>
    <lineage>
        <taxon>Bacteria</taxon>
        <taxon>Bacillati</taxon>
        <taxon>Bacillota</taxon>
        <taxon>Clostridia</taxon>
        <taxon>Eubacteriales</taxon>
        <taxon>Oscillospiraceae</taxon>
        <taxon>Acetivibrio</taxon>
    </lineage>
</organism>
<evidence type="ECO:0000313" key="1">
    <source>
        <dbReference type="EMBL" id="KSV58981.1"/>
    </source>
</evidence>
<keyword evidence="2" id="KW-1185">Reference proteome</keyword>
<comment type="caution">
    <text evidence="1">The sequence shown here is derived from an EMBL/GenBank/DDBJ whole genome shotgun (WGS) entry which is preliminary data.</text>
</comment>
<dbReference type="AlphaFoldDB" id="A0A0V8QEH4"/>
<dbReference type="STRING" id="290052.ASU35_10510"/>
<evidence type="ECO:0000313" key="2">
    <source>
        <dbReference type="Proteomes" id="UP000054874"/>
    </source>
</evidence>
<protein>
    <submittedName>
        <fullName evidence="1">Uncharacterized protein</fullName>
    </submittedName>
</protein>
<accession>A0A0V8QEH4</accession>
<proteinExistence type="predicted"/>
<name>A0A0V8QEH4_9FIRM</name>
<reference evidence="1 2" key="1">
    <citation type="submission" date="2015-11" db="EMBL/GenBank/DDBJ databases">
        <title>Butyribacter intestini gen. nov., sp. nov., a butyric acid-producing bacterium of the family Lachnospiraceae isolated from the human faeces.</title>
        <authorList>
            <person name="Zou Y."/>
            <person name="Xue W."/>
            <person name="Luo G."/>
            <person name="Lv M."/>
        </authorList>
    </citation>
    <scope>NUCLEOTIDE SEQUENCE [LARGE SCALE GENOMIC DNA]</scope>
    <source>
        <strain evidence="1 2">ACET-33324</strain>
    </source>
</reference>
<dbReference type="RefSeq" id="WP_058352765.1">
    <property type="nucleotide sequence ID" value="NZ_CABMMD010000154.1"/>
</dbReference>